<feature type="transmembrane region" description="Helical" evidence="8">
    <location>
        <begin position="482"/>
        <end position="503"/>
    </location>
</feature>
<feature type="transmembrane region" description="Helical" evidence="8">
    <location>
        <begin position="53"/>
        <end position="72"/>
    </location>
</feature>
<keyword evidence="7 8" id="KW-0472">Membrane</keyword>
<comment type="similarity">
    <text evidence="8">Belongs to the binding-protein-dependent transport system permease family.</text>
</comment>
<reference evidence="10 11" key="1">
    <citation type="submission" date="2020-11" db="EMBL/GenBank/DDBJ databases">
        <title>Genomic insight of Alicyclobacillus mali FL 18 reveals a new arsenic-resistant strain, with potential in environmental biotechnology.</title>
        <authorList>
            <person name="Fiorentino G."/>
            <person name="Gallo G."/>
            <person name="Aulitto M."/>
        </authorList>
    </citation>
    <scope>NUCLEOTIDE SEQUENCE [LARGE SCALE GENOMIC DNA]</scope>
    <source>
        <strain evidence="10 11">FL 18</strain>
    </source>
</reference>
<evidence type="ECO:0000313" key="10">
    <source>
        <dbReference type="EMBL" id="MBF8377859.1"/>
    </source>
</evidence>
<sequence length="545" mass="58485">MTNVFSDPANVQALLDSAWIGAAASCLSVAVGFITAIGRYVAAGYARRLLDTLVWFTLIAPSFVIASGWVMFLQTGGVLQQGLGLPGQAFNWFFSPFGLLLVMSLRYYPFAHFALVQAIEHVGDEYVRAARMAGATPRTAFWGLFVRMLTPGLLAGATIAFAEGFSDFGLASVLTPNMQIPLISYQIYSALFEIPTDFPAAALLSALVILVTAGALVAQFKWLDRRGFDTLSGSSTELGSWVPGRRWWRLGAMAVVTLSLVLPFASTLLESFWKSDTDGFHRGNWTWANYAYALQSSHGDLTAFGRTAIYALVTAVIAAALGLVLGWQLIGRPGKLSRWIGHLTVGSVAIPGIVLGVAYVFAWNASWLEPLHMVLYGTPMCLLMAYIAGQLPYAVRLQMSAMAQIPPNLLTAAQMLGAGRIRILTSIVMPLVSSTFASSFLIALTGVMFELPVASMLYPPGQPPFSVQIDHLFADFEWAPGSALTVLGIVAVGVMYGLARVLLTWILPGSTSSSEGSSAPAPSAYAHDRDEATDLYGLQREVLGG</sequence>
<keyword evidence="6 8" id="KW-1133">Transmembrane helix</keyword>
<feature type="transmembrane region" description="Helical" evidence="8">
    <location>
        <begin position="247"/>
        <end position="269"/>
    </location>
</feature>
<evidence type="ECO:0000256" key="3">
    <source>
        <dbReference type="ARBA" id="ARBA00022475"/>
    </source>
</evidence>
<evidence type="ECO:0000259" key="9">
    <source>
        <dbReference type="PROSITE" id="PS50928"/>
    </source>
</evidence>
<feature type="domain" description="ABC transmembrane type-1" evidence="9">
    <location>
        <begin position="304"/>
        <end position="499"/>
    </location>
</feature>
<keyword evidence="3" id="KW-1003">Cell membrane</keyword>
<gene>
    <name evidence="10" type="ORF">IW967_08275</name>
</gene>
<feature type="domain" description="ABC transmembrane type-1" evidence="9">
    <location>
        <begin position="14"/>
        <end position="219"/>
    </location>
</feature>
<dbReference type="Gene3D" id="1.10.3720.10">
    <property type="entry name" value="MetI-like"/>
    <property type="match status" value="2"/>
</dbReference>
<keyword evidence="4" id="KW-0997">Cell inner membrane</keyword>
<dbReference type="PROSITE" id="PS50928">
    <property type="entry name" value="ABC_TM1"/>
    <property type="match status" value="2"/>
</dbReference>
<name>A0ABS0F3J0_9BACL</name>
<evidence type="ECO:0000256" key="7">
    <source>
        <dbReference type="ARBA" id="ARBA00023136"/>
    </source>
</evidence>
<dbReference type="SUPFAM" id="SSF161098">
    <property type="entry name" value="MetI-like"/>
    <property type="match status" value="2"/>
</dbReference>
<feature type="transmembrane region" description="Helical" evidence="8">
    <location>
        <begin position="308"/>
        <end position="327"/>
    </location>
</feature>
<dbReference type="RefSeq" id="WP_195867599.1">
    <property type="nucleotide sequence ID" value="NZ_JADPKZ010000039.1"/>
</dbReference>
<dbReference type="InterPro" id="IPR035906">
    <property type="entry name" value="MetI-like_sf"/>
</dbReference>
<keyword evidence="5 8" id="KW-0812">Transmembrane</keyword>
<comment type="subcellular location">
    <subcellularLocation>
        <location evidence="1">Cell inner membrane</location>
        <topology evidence="1">Multi-pass membrane protein</topology>
    </subcellularLocation>
    <subcellularLocation>
        <location evidence="8">Cell membrane</location>
        <topology evidence="8">Multi-pass membrane protein</topology>
    </subcellularLocation>
</comment>
<dbReference type="EMBL" id="JADPKZ010000039">
    <property type="protein sequence ID" value="MBF8377859.1"/>
    <property type="molecule type" value="Genomic_DNA"/>
</dbReference>
<feature type="transmembrane region" description="Helical" evidence="8">
    <location>
        <begin position="198"/>
        <end position="218"/>
    </location>
</feature>
<evidence type="ECO:0000256" key="1">
    <source>
        <dbReference type="ARBA" id="ARBA00004429"/>
    </source>
</evidence>
<comment type="caution">
    <text evidence="10">The sequence shown here is derived from an EMBL/GenBank/DDBJ whole genome shotgun (WGS) entry which is preliminary data.</text>
</comment>
<dbReference type="CDD" id="cd06261">
    <property type="entry name" value="TM_PBP2"/>
    <property type="match status" value="2"/>
</dbReference>
<feature type="transmembrane region" description="Helical" evidence="8">
    <location>
        <begin position="374"/>
        <end position="395"/>
    </location>
</feature>
<keyword evidence="11" id="KW-1185">Reference proteome</keyword>
<protein>
    <submittedName>
        <fullName evidence="10">Iron ABC transporter permease</fullName>
    </submittedName>
</protein>
<evidence type="ECO:0000256" key="8">
    <source>
        <dbReference type="RuleBase" id="RU363032"/>
    </source>
</evidence>
<evidence type="ECO:0000313" key="11">
    <source>
        <dbReference type="Proteomes" id="UP000642910"/>
    </source>
</evidence>
<keyword evidence="2 8" id="KW-0813">Transport</keyword>
<feature type="transmembrane region" description="Helical" evidence="8">
    <location>
        <begin position="339"/>
        <end position="362"/>
    </location>
</feature>
<evidence type="ECO:0000256" key="6">
    <source>
        <dbReference type="ARBA" id="ARBA00022989"/>
    </source>
</evidence>
<feature type="transmembrane region" description="Helical" evidence="8">
    <location>
        <begin position="20"/>
        <end position="41"/>
    </location>
</feature>
<feature type="transmembrane region" description="Helical" evidence="8">
    <location>
        <begin position="140"/>
        <end position="162"/>
    </location>
</feature>
<evidence type="ECO:0000256" key="5">
    <source>
        <dbReference type="ARBA" id="ARBA00022692"/>
    </source>
</evidence>
<evidence type="ECO:0000256" key="4">
    <source>
        <dbReference type="ARBA" id="ARBA00022519"/>
    </source>
</evidence>
<dbReference type="Proteomes" id="UP000642910">
    <property type="component" value="Unassembled WGS sequence"/>
</dbReference>
<dbReference type="Pfam" id="PF00528">
    <property type="entry name" value="BPD_transp_1"/>
    <property type="match status" value="2"/>
</dbReference>
<dbReference type="PANTHER" id="PTHR43357">
    <property type="entry name" value="INNER MEMBRANE ABC TRANSPORTER PERMEASE PROTEIN YDCV"/>
    <property type="match status" value="1"/>
</dbReference>
<dbReference type="InterPro" id="IPR000515">
    <property type="entry name" value="MetI-like"/>
</dbReference>
<evidence type="ECO:0000256" key="2">
    <source>
        <dbReference type="ARBA" id="ARBA00022448"/>
    </source>
</evidence>
<accession>A0ABS0F3J0</accession>
<dbReference type="PANTHER" id="PTHR43357:SF3">
    <property type="entry name" value="FE(3+)-TRANSPORT SYSTEM PERMEASE PROTEIN FBPB 2"/>
    <property type="match status" value="1"/>
</dbReference>
<organism evidence="10 11">
    <name type="scientific">Alicyclobacillus mali</name>
    <name type="common">ex Roth et al. 2021</name>
    <dbReference type="NCBI Taxonomy" id="1123961"/>
    <lineage>
        <taxon>Bacteria</taxon>
        <taxon>Bacillati</taxon>
        <taxon>Bacillota</taxon>
        <taxon>Bacilli</taxon>
        <taxon>Bacillales</taxon>
        <taxon>Alicyclobacillaceae</taxon>
        <taxon>Alicyclobacillus</taxon>
    </lineage>
</organism>
<proteinExistence type="inferred from homology"/>
<feature type="transmembrane region" description="Helical" evidence="8">
    <location>
        <begin position="423"/>
        <end position="449"/>
    </location>
</feature>
<feature type="transmembrane region" description="Helical" evidence="8">
    <location>
        <begin position="92"/>
        <end position="119"/>
    </location>
</feature>